<evidence type="ECO:0000313" key="2">
    <source>
        <dbReference type="WBParaSite" id="nRc.2.0.1.t22074-RA"/>
    </source>
</evidence>
<organism evidence="1 2">
    <name type="scientific">Romanomermis culicivorax</name>
    <name type="common">Nematode worm</name>
    <dbReference type="NCBI Taxonomy" id="13658"/>
    <lineage>
        <taxon>Eukaryota</taxon>
        <taxon>Metazoa</taxon>
        <taxon>Ecdysozoa</taxon>
        <taxon>Nematoda</taxon>
        <taxon>Enoplea</taxon>
        <taxon>Dorylaimia</taxon>
        <taxon>Mermithida</taxon>
        <taxon>Mermithoidea</taxon>
        <taxon>Mermithidae</taxon>
        <taxon>Romanomermis</taxon>
    </lineage>
</organism>
<protein>
    <submittedName>
        <fullName evidence="2">Uncharacterized protein</fullName>
    </submittedName>
</protein>
<dbReference type="Proteomes" id="UP000887565">
    <property type="component" value="Unplaced"/>
</dbReference>
<evidence type="ECO:0000313" key="1">
    <source>
        <dbReference type="Proteomes" id="UP000887565"/>
    </source>
</evidence>
<dbReference type="WBParaSite" id="nRc.2.0.1.t22074-RA">
    <property type="protein sequence ID" value="nRc.2.0.1.t22074-RA"/>
    <property type="gene ID" value="nRc.2.0.1.g22074"/>
</dbReference>
<keyword evidence="1" id="KW-1185">Reference proteome</keyword>
<sequence length="136" mass="15242">MTIKEIFLPKEIGGIPMISSQVLHMIVQADGHCRVSIELNVEIPDYFEHSLPLSIRYAKIRQRRTCKTKWSRKAATMGSDGPMAKNLPSADSDASARFTDGIGRLPRLVKQGYNSAVEALLFQMKLFVKTNNTHIP</sequence>
<reference evidence="2" key="1">
    <citation type="submission" date="2022-11" db="UniProtKB">
        <authorList>
            <consortium name="WormBaseParasite"/>
        </authorList>
    </citation>
    <scope>IDENTIFICATION</scope>
</reference>
<name>A0A915J8M6_ROMCU</name>
<dbReference type="AlphaFoldDB" id="A0A915J8M6"/>
<proteinExistence type="predicted"/>
<accession>A0A915J8M6</accession>